<keyword evidence="2" id="KW-1133">Transmembrane helix</keyword>
<feature type="compositionally biased region" description="Low complexity" evidence="1">
    <location>
        <begin position="1"/>
        <end position="16"/>
    </location>
</feature>
<accession>A0A9P4JEZ2</accession>
<feature type="region of interest" description="Disordered" evidence="1">
    <location>
        <begin position="1"/>
        <end position="20"/>
    </location>
</feature>
<proteinExistence type="predicted"/>
<gene>
    <name evidence="3" type="ORF">GQ43DRAFT_171911</name>
</gene>
<organism evidence="3 4">
    <name type="scientific">Delitschia confertaspora ATCC 74209</name>
    <dbReference type="NCBI Taxonomy" id="1513339"/>
    <lineage>
        <taxon>Eukaryota</taxon>
        <taxon>Fungi</taxon>
        <taxon>Dikarya</taxon>
        <taxon>Ascomycota</taxon>
        <taxon>Pezizomycotina</taxon>
        <taxon>Dothideomycetes</taxon>
        <taxon>Pleosporomycetidae</taxon>
        <taxon>Pleosporales</taxon>
        <taxon>Delitschiaceae</taxon>
        <taxon>Delitschia</taxon>
    </lineage>
</organism>
<comment type="caution">
    <text evidence="3">The sequence shown here is derived from an EMBL/GenBank/DDBJ whole genome shotgun (WGS) entry which is preliminary data.</text>
</comment>
<name>A0A9P4JEZ2_9PLEO</name>
<evidence type="ECO:0000313" key="3">
    <source>
        <dbReference type="EMBL" id="KAF2198183.1"/>
    </source>
</evidence>
<evidence type="ECO:0000256" key="1">
    <source>
        <dbReference type="SAM" id="MobiDB-lite"/>
    </source>
</evidence>
<feature type="transmembrane region" description="Helical" evidence="2">
    <location>
        <begin position="35"/>
        <end position="54"/>
    </location>
</feature>
<protein>
    <submittedName>
        <fullName evidence="3">Uncharacterized protein</fullName>
    </submittedName>
</protein>
<reference evidence="3" key="1">
    <citation type="journal article" date="2020" name="Stud. Mycol.">
        <title>101 Dothideomycetes genomes: a test case for predicting lifestyles and emergence of pathogens.</title>
        <authorList>
            <person name="Haridas S."/>
            <person name="Albert R."/>
            <person name="Binder M."/>
            <person name="Bloem J."/>
            <person name="Labutti K."/>
            <person name="Salamov A."/>
            <person name="Andreopoulos B."/>
            <person name="Baker S."/>
            <person name="Barry K."/>
            <person name="Bills G."/>
            <person name="Bluhm B."/>
            <person name="Cannon C."/>
            <person name="Castanera R."/>
            <person name="Culley D."/>
            <person name="Daum C."/>
            <person name="Ezra D."/>
            <person name="Gonzalez J."/>
            <person name="Henrissat B."/>
            <person name="Kuo A."/>
            <person name="Liang C."/>
            <person name="Lipzen A."/>
            <person name="Lutzoni F."/>
            <person name="Magnuson J."/>
            <person name="Mondo S."/>
            <person name="Nolan M."/>
            <person name="Ohm R."/>
            <person name="Pangilinan J."/>
            <person name="Park H.-J."/>
            <person name="Ramirez L."/>
            <person name="Alfaro M."/>
            <person name="Sun H."/>
            <person name="Tritt A."/>
            <person name="Yoshinaga Y."/>
            <person name="Zwiers L.-H."/>
            <person name="Turgeon B."/>
            <person name="Goodwin S."/>
            <person name="Spatafora J."/>
            <person name="Crous P."/>
            <person name="Grigoriev I."/>
        </authorList>
    </citation>
    <scope>NUCLEOTIDE SEQUENCE</scope>
    <source>
        <strain evidence="3">ATCC 74209</strain>
    </source>
</reference>
<dbReference type="AlphaFoldDB" id="A0A9P4JEZ2"/>
<keyword evidence="4" id="KW-1185">Reference proteome</keyword>
<keyword evidence="2" id="KW-0472">Membrane</keyword>
<evidence type="ECO:0000256" key="2">
    <source>
        <dbReference type="SAM" id="Phobius"/>
    </source>
</evidence>
<dbReference type="EMBL" id="ML994164">
    <property type="protein sequence ID" value="KAF2198183.1"/>
    <property type="molecule type" value="Genomic_DNA"/>
</dbReference>
<dbReference type="Proteomes" id="UP000799536">
    <property type="component" value="Unassembled WGS sequence"/>
</dbReference>
<sequence>MNQRHIPPASAPSAISTSNDTGLLINRSKSKKKKGFSLGVIIGIVIGALVLSKYSQPSFSNTAVIRERPRRWLSHPKSPQK</sequence>
<keyword evidence="2" id="KW-0812">Transmembrane</keyword>
<evidence type="ECO:0000313" key="4">
    <source>
        <dbReference type="Proteomes" id="UP000799536"/>
    </source>
</evidence>